<feature type="domain" description="Integrase DNA-binding" evidence="3">
    <location>
        <begin position="57"/>
        <end position="141"/>
    </location>
</feature>
<sequence length="157" mass="17424">MMSMCLNINGLAIFIVLIAYRLASFTSIPKVFPGMQSKHDNGVFLVGKQEAKSLSFKTIEMMKPGDKDKADIGEKRGLHVSCGATGVKSFFYRYTSPLTGKLAQVKIGNFPQTSLAAARLKLNELKLVRQDGRCPATELKQENNCAQSRLNRPKWLN</sequence>
<evidence type="ECO:0000256" key="2">
    <source>
        <dbReference type="ARBA" id="ARBA00022908"/>
    </source>
</evidence>
<gene>
    <name evidence="4" type="ORF">SAMN05192562_102227</name>
</gene>
<dbReference type="InterPro" id="IPR050808">
    <property type="entry name" value="Phage_Integrase"/>
</dbReference>
<dbReference type="Proteomes" id="UP000199187">
    <property type="component" value="Unassembled WGS sequence"/>
</dbReference>
<dbReference type="AlphaFoldDB" id="A0A1I7B208"/>
<evidence type="ECO:0000313" key="5">
    <source>
        <dbReference type="Proteomes" id="UP000199187"/>
    </source>
</evidence>
<evidence type="ECO:0000259" key="3">
    <source>
        <dbReference type="Pfam" id="PF13356"/>
    </source>
</evidence>
<evidence type="ECO:0000313" key="4">
    <source>
        <dbReference type="EMBL" id="SFT81213.1"/>
    </source>
</evidence>
<name>A0A1I7B208_9ENTR</name>
<keyword evidence="2" id="KW-0229">DNA integration</keyword>
<reference evidence="5" key="1">
    <citation type="submission" date="2016-10" db="EMBL/GenBank/DDBJ databases">
        <authorList>
            <person name="Varghese N."/>
            <person name="Submissions S."/>
        </authorList>
    </citation>
    <scope>NUCLEOTIDE SEQUENCE [LARGE SCALE GENOMIC DNA]</scope>
    <source>
        <strain evidence="5">Ah-143</strain>
    </source>
</reference>
<dbReference type="Gene3D" id="3.30.160.390">
    <property type="entry name" value="Integrase, DNA-binding domain"/>
    <property type="match status" value="1"/>
</dbReference>
<dbReference type="InterPro" id="IPR025166">
    <property type="entry name" value="Integrase_DNA_bind_dom"/>
</dbReference>
<comment type="similarity">
    <text evidence="1">Belongs to the 'phage' integrase family.</text>
</comment>
<proteinExistence type="inferred from homology"/>
<evidence type="ECO:0000256" key="1">
    <source>
        <dbReference type="ARBA" id="ARBA00008857"/>
    </source>
</evidence>
<dbReference type="InterPro" id="IPR038488">
    <property type="entry name" value="Integrase_DNA-bd_sf"/>
</dbReference>
<accession>A0A1I7B208</accession>
<organism evidence="4 5">
    <name type="scientific">Kosakonia arachidis</name>
    <dbReference type="NCBI Taxonomy" id="551989"/>
    <lineage>
        <taxon>Bacteria</taxon>
        <taxon>Pseudomonadati</taxon>
        <taxon>Pseudomonadota</taxon>
        <taxon>Gammaproteobacteria</taxon>
        <taxon>Enterobacterales</taxon>
        <taxon>Enterobacteriaceae</taxon>
        <taxon>Kosakonia</taxon>
    </lineage>
</organism>
<dbReference type="GO" id="GO:0015074">
    <property type="term" value="P:DNA integration"/>
    <property type="evidence" value="ECO:0007669"/>
    <property type="project" value="UniProtKB-KW"/>
</dbReference>
<dbReference type="EMBL" id="FPAU01000002">
    <property type="protein sequence ID" value="SFT81213.1"/>
    <property type="molecule type" value="Genomic_DNA"/>
</dbReference>
<dbReference type="PANTHER" id="PTHR30629:SF2">
    <property type="entry name" value="PROPHAGE INTEGRASE INTS-RELATED"/>
    <property type="match status" value="1"/>
</dbReference>
<dbReference type="PANTHER" id="PTHR30629">
    <property type="entry name" value="PROPHAGE INTEGRASE"/>
    <property type="match status" value="1"/>
</dbReference>
<dbReference type="Pfam" id="PF13356">
    <property type="entry name" value="Arm-DNA-bind_3"/>
    <property type="match status" value="1"/>
</dbReference>
<keyword evidence="5" id="KW-1185">Reference proteome</keyword>
<protein>
    <recommendedName>
        <fullName evidence="3">Integrase DNA-binding domain-containing protein</fullName>
    </recommendedName>
</protein>